<dbReference type="OrthoDB" id="4767490at2759"/>
<dbReference type="EMBL" id="CABFOC020000052">
    <property type="protein sequence ID" value="CAH0054801.1"/>
    <property type="molecule type" value="Genomic_DNA"/>
</dbReference>
<name>A0A9P0EKK1_9HYPO</name>
<dbReference type="Proteomes" id="UP000775872">
    <property type="component" value="Unassembled WGS sequence"/>
</dbReference>
<feature type="compositionally biased region" description="Basic and acidic residues" evidence="1">
    <location>
        <begin position="177"/>
        <end position="189"/>
    </location>
</feature>
<evidence type="ECO:0000313" key="3">
    <source>
        <dbReference type="Proteomes" id="UP000775872"/>
    </source>
</evidence>
<feature type="compositionally biased region" description="Basic and acidic residues" evidence="1">
    <location>
        <begin position="97"/>
        <end position="109"/>
    </location>
</feature>
<feature type="compositionally biased region" description="Polar residues" evidence="1">
    <location>
        <begin position="54"/>
        <end position="88"/>
    </location>
</feature>
<feature type="region of interest" description="Disordered" evidence="1">
    <location>
        <begin position="1"/>
        <end position="210"/>
    </location>
</feature>
<dbReference type="AlphaFoldDB" id="A0A9P0EKK1"/>
<organism evidence="2 3">
    <name type="scientific">Clonostachys solani</name>
    <dbReference type="NCBI Taxonomy" id="160281"/>
    <lineage>
        <taxon>Eukaryota</taxon>
        <taxon>Fungi</taxon>
        <taxon>Dikarya</taxon>
        <taxon>Ascomycota</taxon>
        <taxon>Pezizomycotina</taxon>
        <taxon>Sordariomycetes</taxon>
        <taxon>Hypocreomycetidae</taxon>
        <taxon>Hypocreales</taxon>
        <taxon>Bionectriaceae</taxon>
        <taxon>Clonostachys</taxon>
    </lineage>
</organism>
<reference evidence="2" key="1">
    <citation type="submission" date="2021-10" db="EMBL/GenBank/DDBJ databases">
        <authorList>
            <person name="Piombo E."/>
        </authorList>
    </citation>
    <scope>NUCLEOTIDE SEQUENCE</scope>
</reference>
<feature type="compositionally biased region" description="Polar residues" evidence="1">
    <location>
        <begin position="10"/>
        <end position="24"/>
    </location>
</feature>
<evidence type="ECO:0000256" key="1">
    <source>
        <dbReference type="SAM" id="MobiDB-lite"/>
    </source>
</evidence>
<protein>
    <submittedName>
        <fullName evidence="2">Uncharacterized protein</fullName>
    </submittedName>
</protein>
<feature type="compositionally biased region" description="Basic and acidic residues" evidence="1">
    <location>
        <begin position="30"/>
        <end position="53"/>
    </location>
</feature>
<gene>
    <name evidence="2" type="ORF">CSOL1703_00016359</name>
</gene>
<sequence>MNGHKEVSRNGVNGQTRDGENGQTPDEENDQSHDEENGQTRDRENGQTRDRENGQTPDGENGQTPDGENGQTPDGENGQTPDGENGQTPDEENGQSRSRESGRTHDKENVQSCDGENGQTPDGENGQTPDEENDQSHDEENGQTRDRENGQTPDGENGQTPDGENGQTPDEENGQSRSRESGRTHDKENVQSCDEENSQSHDEENGLSDDEEAAEKLKCLFLAKLKLGLRKLKEVPKSTEIKDLGPQLALYAANTEKDDGKLVEKLLEAAKKVPASIGWQLSFHRLFVLYRRRKFEPRHLETGSQGREKPLKKKESLCEFLGCIVNQLESKWGICASLVFNILEETKFKASMLRDMRRTARIRAANLITDELLKIDQIVLWQGTQVLNPVFFISSVMGIPPYIAFENIGIGNLSKYDIQKPIECNQKHLSELGLYCGKIHLCTLLQVGSFKERQAPKSNGNLITINLYASVFYTLEAAN</sequence>
<keyword evidence="3" id="KW-1185">Reference proteome</keyword>
<evidence type="ECO:0000313" key="2">
    <source>
        <dbReference type="EMBL" id="CAH0054801.1"/>
    </source>
</evidence>
<proteinExistence type="predicted"/>
<feature type="compositionally biased region" description="Basic and acidic residues" evidence="1">
    <location>
        <begin position="134"/>
        <end position="149"/>
    </location>
</feature>
<accession>A0A9P0EKK1</accession>
<feature type="compositionally biased region" description="Polar residues" evidence="1">
    <location>
        <begin position="150"/>
        <end position="168"/>
    </location>
</feature>
<feature type="compositionally biased region" description="Polar residues" evidence="1">
    <location>
        <begin position="110"/>
        <end position="128"/>
    </location>
</feature>
<comment type="caution">
    <text evidence="2">The sequence shown here is derived from an EMBL/GenBank/DDBJ whole genome shotgun (WGS) entry which is preliminary data.</text>
</comment>